<dbReference type="GO" id="GO:0032300">
    <property type="term" value="C:mismatch repair complex"/>
    <property type="evidence" value="ECO:0007669"/>
    <property type="project" value="InterPro"/>
</dbReference>
<keyword evidence="7" id="KW-0255">Endonuclease</keyword>
<dbReference type="GO" id="GO:0140664">
    <property type="term" value="F:ATP-dependent DNA damage sensor activity"/>
    <property type="evidence" value="ECO:0007669"/>
    <property type="project" value="InterPro"/>
</dbReference>
<dbReference type="EMBL" id="VBOW01000025">
    <property type="protein sequence ID" value="TMQ59102.1"/>
    <property type="molecule type" value="Genomic_DNA"/>
</dbReference>
<comment type="caution">
    <text evidence="7">The sequence shown here is derived from an EMBL/GenBank/DDBJ whole genome shotgun (WGS) entry which is preliminary data.</text>
</comment>
<dbReference type="AlphaFoldDB" id="A0A538T637"/>
<keyword evidence="2 4" id="KW-0227">DNA damage</keyword>
<dbReference type="GO" id="GO:0004519">
    <property type="term" value="F:endonuclease activity"/>
    <property type="evidence" value="ECO:0007669"/>
    <property type="project" value="UniProtKB-KW"/>
</dbReference>
<dbReference type="InterPro" id="IPR013507">
    <property type="entry name" value="DNA_mismatch_S5_2-like"/>
</dbReference>
<dbReference type="InterPro" id="IPR020667">
    <property type="entry name" value="DNA_mismatch_repair_MutL"/>
</dbReference>
<evidence type="ECO:0000313" key="7">
    <source>
        <dbReference type="EMBL" id="TMQ59102.1"/>
    </source>
</evidence>
<dbReference type="SMART" id="SM01340">
    <property type="entry name" value="DNA_mis_repair"/>
    <property type="match status" value="1"/>
</dbReference>
<comment type="similarity">
    <text evidence="1 4">Belongs to the DNA mismatch repair MutL/HexB family.</text>
</comment>
<comment type="function">
    <text evidence="4">This protein is involved in the repair of mismatches in DNA. It is required for dam-dependent methyl-directed DNA mismatch repair. May act as a 'molecular matchmaker', a protein that promotes the formation of a stable complex between two or more DNA-binding proteins in an ATP-dependent manner without itself being part of a final effector complex.</text>
</comment>
<dbReference type="PANTHER" id="PTHR10073">
    <property type="entry name" value="DNA MISMATCH REPAIR PROTEIN MLH, PMS, MUTL"/>
    <property type="match status" value="1"/>
</dbReference>
<dbReference type="GO" id="GO:0016887">
    <property type="term" value="F:ATP hydrolysis activity"/>
    <property type="evidence" value="ECO:0007669"/>
    <property type="project" value="InterPro"/>
</dbReference>
<dbReference type="Gene3D" id="3.30.1540.20">
    <property type="entry name" value="MutL, C-terminal domain, dimerisation subdomain"/>
    <property type="match status" value="1"/>
</dbReference>
<dbReference type="NCBIfam" id="TIGR00585">
    <property type="entry name" value="mutl"/>
    <property type="match status" value="1"/>
</dbReference>
<dbReference type="PANTHER" id="PTHR10073:SF12">
    <property type="entry name" value="DNA MISMATCH REPAIR PROTEIN MLH1"/>
    <property type="match status" value="1"/>
</dbReference>
<dbReference type="CDD" id="cd00782">
    <property type="entry name" value="MutL_Trans"/>
    <property type="match status" value="1"/>
</dbReference>
<dbReference type="GO" id="GO:0006298">
    <property type="term" value="P:mismatch repair"/>
    <property type="evidence" value="ECO:0007669"/>
    <property type="project" value="UniProtKB-UniRule"/>
</dbReference>
<evidence type="ECO:0000256" key="4">
    <source>
        <dbReference type="HAMAP-Rule" id="MF_00149"/>
    </source>
</evidence>
<evidence type="ECO:0000259" key="5">
    <source>
        <dbReference type="SMART" id="SM00853"/>
    </source>
</evidence>
<dbReference type="Pfam" id="PF13589">
    <property type="entry name" value="HATPase_c_3"/>
    <property type="match status" value="1"/>
</dbReference>
<dbReference type="Pfam" id="PF01119">
    <property type="entry name" value="DNA_mis_repair"/>
    <property type="match status" value="1"/>
</dbReference>
<dbReference type="Gene3D" id="3.30.230.10">
    <property type="match status" value="1"/>
</dbReference>
<protein>
    <recommendedName>
        <fullName evidence="4">DNA mismatch repair protein MutL</fullName>
    </recommendedName>
</protein>
<dbReference type="InterPro" id="IPR014762">
    <property type="entry name" value="DNA_mismatch_repair_CS"/>
</dbReference>
<dbReference type="CDD" id="cd16926">
    <property type="entry name" value="HATPase_MutL-MLH-PMS-like"/>
    <property type="match status" value="1"/>
</dbReference>
<keyword evidence="3 4" id="KW-0234">DNA repair</keyword>
<evidence type="ECO:0000256" key="1">
    <source>
        <dbReference type="ARBA" id="ARBA00006082"/>
    </source>
</evidence>
<organism evidence="7 8">
    <name type="scientific">Eiseniibacteriota bacterium</name>
    <dbReference type="NCBI Taxonomy" id="2212470"/>
    <lineage>
        <taxon>Bacteria</taxon>
        <taxon>Candidatus Eiseniibacteriota</taxon>
    </lineage>
</organism>
<dbReference type="SUPFAM" id="SSF55874">
    <property type="entry name" value="ATPase domain of HSP90 chaperone/DNA topoisomerase II/histidine kinase"/>
    <property type="match status" value="1"/>
</dbReference>
<dbReference type="SUPFAM" id="SSF54211">
    <property type="entry name" value="Ribosomal protein S5 domain 2-like"/>
    <property type="match status" value="1"/>
</dbReference>
<name>A0A538T637_UNCEI</name>
<dbReference type="Gene3D" id="3.30.1370.100">
    <property type="entry name" value="MutL, C-terminal domain, regulatory subdomain"/>
    <property type="match status" value="1"/>
</dbReference>
<evidence type="ECO:0000259" key="6">
    <source>
        <dbReference type="SMART" id="SM01340"/>
    </source>
</evidence>
<dbReference type="InterPro" id="IPR042121">
    <property type="entry name" value="MutL_C_regsub"/>
</dbReference>
<dbReference type="PROSITE" id="PS00058">
    <property type="entry name" value="DNA_MISMATCH_REPAIR_1"/>
    <property type="match status" value="1"/>
</dbReference>
<evidence type="ECO:0000313" key="8">
    <source>
        <dbReference type="Proteomes" id="UP000316852"/>
    </source>
</evidence>
<dbReference type="HAMAP" id="MF_00149">
    <property type="entry name" value="DNA_mis_repair"/>
    <property type="match status" value="1"/>
</dbReference>
<dbReference type="InterPro" id="IPR037198">
    <property type="entry name" value="MutL_C_sf"/>
</dbReference>
<dbReference type="GO" id="GO:0005524">
    <property type="term" value="F:ATP binding"/>
    <property type="evidence" value="ECO:0007669"/>
    <property type="project" value="InterPro"/>
</dbReference>
<keyword evidence="7" id="KW-0540">Nuclease</keyword>
<evidence type="ECO:0000256" key="2">
    <source>
        <dbReference type="ARBA" id="ARBA00022763"/>
    </source>
</evidence>
<dbReference type="SUPFAM" id="SSF118116">
    <property type="entry name" value="DNA mismatch repair protein MutL"/>
    <property type="match status" value="1"/>
</dbReference>
<dbReference type="InterPro" id="IPR042120">
    <property type="entry name" value="MutL_C_dimsub"/>
</dbReference>
<dbReference type="InterPro" id="IPR014721">
    <property type="entry name" value="Ribsml_uS5_D2-typ_fold_subgr"/>
</dbReference>
<dbReference type="FunFam" id="3.30.565.10:FF:000003">
    <property type="entry name" value="DNA mismatch repair endonuclease MutL"/>
    <property type="match status" value="1"/>
</dbReference>
<dbReference type="InterPro" id="IPR038973">
    <property type="entry name" value="MutL/Mlh/Pms-like"/>
</dbReference>
<proteinExistence type="inferred from homology"/>
<dbReference type="GO" id="GO:0030983">
    <property type="term" value="F:mismatched DNA binding"/>
    <property type="evidence" value="ECO:0007669"/>
    <property type="project" value="InterPro"/>
</dbReference>
<dbReference type="Gene3D" id="3.30.565.10">
    <property type="entry name" value="Histidine kinase-like ATPase, C-terminal domain"/>
    <property type="match status" value="1"/>
</dbReference>
<gene>
    <name evidence="4 7" type="primary">mutL</name>
    <name evidence="7" type="ORF">E6K76_05800</name>
</gene>
<sequence length="587" mass="63782">MPPIRILDPSVVGKIRAGEVVDRPAAVAKELIENALDAGSTLVAIHVASHPERLIRVQDDGAGMSREDALLALRRHATSKIESADDLARIRSLGFRGEALASIAEVSRFALSTRSSEDLTGTQVEALGGAVIQVSGVGRAVGTTVIVEDLFFNTPARLRFLKSREAEIRVLSRVVWNYALTYPRIHWRFSVEGREDTDLPESGDLLERWHVLYGKGPEEGSAAFDHEAGGIHVSGVLGAPEQARASRDHQTFAVNGRVVSSATLGAALRQGYGNLLPGERYPLALVLIEIDPSMVDSNVHPTKREVRFRDEARVFQVVRRAVEAAMRRYVPAGIALPDAGSVAEPGPEGARAYAVRPETGDAWAAGMEGEGSLMLALYAPPVPAAQEREGGDVQESLGEPEIPIWQLHERYLLAPIRGGLVIVDQHAAHERILYEEARAYLYGGTGTSQVLLFPRVVDLTPAELDALLMMEPHLRRLGYEASLFGERQVAVRGVPASIPEEAAIDSLKAVLGSVDTLGEGGEPPEEHIAKSFACHAAVRSGQILSPIERRALFDRLFATSLPHGDPHGRPTYVRVPMEELDRRFGRR</sequence>
<dbReference type="InterPro" id="IPR036890">
    <property type="entry name" value="HATPase_C_sf"/>
</dbReference>
<dbReference type="Proteomes" id="UP000316852">
    <property type="component" value="Unassembled WGS sequence"/>
</dbReference>
<dbReference type="Pfam" id="PF08676">
    <property type="entry name" value="MutL_C"/>
    <property type="match status" value="1"/>
</dbReference>
<feature type="domain" description="DNA mismatch repair protein S5" evidence="6">
    <location>
        <begin position="209"/>
        <end position="327"/>
    </location>
</feature>
<keyword evidence="7" id="KW-0378">Hydrolase</keyword>
<feature type="domain" description="MutL C-terminal dimerisation" evidence="5">
    <location>
        <begin position="403"/>
        <end position="544"/>
    </location>
</feature>
<reference evidence="7 8" key="1">
    <citation type="journal article" date="2019" name="Nat. Microbiol.">
        <title>Mediterranean grassland soil C-N compound turnover is dependent on rainfall and depth, and is mediated by genomically divergent microorganisms.</title>
        <authorList>
            <person name="Diamond S."/>
            <person name="Andeer P.F."/>
            <person name="Li Z."/>
            <person name="Crits-Christoph A."/>
            <person name="Burstein D."/>
            <person name="Anantharaman K."/>
            <person name="Lane K.R."/>
            <person name="Thomas B.C."/>
            <person name="Pan C."/>
            <person name="Northen T.R."/>
            <person name="Banfield J.F."/>
        </authorList>
    </citation>
    <scope>NUCLEOTIDE SEQUENCE [LARGE SCALE GENOMIC DNA]</scope>
    <source>
        <strain evidence="7">WS_6</strain>
    </source>
</reference>
<evidence type="ECO:0000256" key="3">
    <source>
        <dbReference type="ARBA" id="ARBA00023204"/>
    </source>
</evidence>
<accession>A0A538T637</accession>
<dbReference type="InterPro" id="IPR014790">
    <property type="entry name" value="MutL_C"/>
</dbReference>
<dbReference type="InterPro" id="IPR020568">
    <property type="entry name" value="Ribosomal_Su5_D2-typ_SF"/>
</dbReference>
<dbReference type="SMART" id="SM00853">
    <property type="entry name" value="MutL_C"/>
    <property type="match status" value="1"/>
</dbReference>
<dbReference type="InterPro" id="IPR002099">
    <property type="entry name" value="MutL/Mlh/PMS"/>
</dbReference>